<dbReference type="InParanoid" id="F0YAE7"/>
<evidence type="ECO:0000256" key="12">
    <source>
        <dbReference type="SAM" id="MobiDB-lite"/>
    </source>
</evidence>
<evidence type="ECO:0000256" key="5">
    <source>
        <dbReference type="ARBA" id="ARBA00022490"/>
    </source>
</evidence>
<name>F0YAE7_AURAN</name>
<dbReference type="RefSeq" id="XP_009037292.1">
    <property type="nucleotide sequence ID" value="XM_009039044.1"/>
</dbReference>
<dbReference type="InterPro" id="IPR016156">
    <property type="entry name" value="FAD/NAD-linked_Rdtase_dimer_sf"/>
</dbReference>
<dbReference type="EMBL" id="GL833129">
    <property type="protein sequence ID" value="EGB07918.1"/>
    <property type="molecule type" value="Genomic_DNA"/>
</dbReference>
<feature type="domain" description="Pyridine nucleotide-disulphide oxidoreductase dimerisation" evidence="13">
    <location>
        <begin position="383"/>
        <end position="482"/>
    </location>
</feature>
<dbReference type="KEGG" id="aaf:AURANDRAFT_64512"/>
<comment type="cofactor">
    <cofactor evidence="1">
        <name>FAD</name>
        <dbReference type="ChEBI" id="CHEBI:57692"/>
    </cofactor>
</comment>
<dbReference type="PANTHER" id="PTHR22912:SF93">
    <property type="entry name" value="SOLUBLE PYRIDINE NUCLEOTIDE TRANSHYDROGENASE"/>
    <property type="match status" value="1"/>
</dbReference>
<feature type="compositionally biased region" description="Basic and acidic residues" evidence="12">
    <location>
        <begin position="498"/>
        <end position="535"/>
    </location>
</feature>
<keyword evidence="8" id="KW-0521">NADP</keyword>
<evidence type="ECO:0000256" key="1">
    <source>
        <dbReference type="ARBA" id="ARBA00001974"/>
    </source>
</evidence>
<comment type="function">
    <text evidence="2">Conversion of NADPH, generated by peripheral catabolic pathways, to NADH, which can enter the respiratory chain for energy generation.</text>
</comment>
<organism evidence="16">
    <name type="scientific">Aureococcus anophagefferens</name>
    <name type="common">Harmful bloom alga</name>
    <dbReference type="NCBI Taxonomy" id="44056"/>
    <lineage>
        <taxon>Eukaryota</taxon>
        <taxon>Sar</taxon>
        <taxon>Stramenopiles</taxon>
        <taxon>Ochrophyta</taxon>
        <taxon>Pelagophyceae</taxon>
        <taxon>Pelagomonadales</taxon>
        <taxon>Pelagomonadaceae</taxon>
        <taxon>Aureococcus</taxon>
    </lineage>
</organism>
<dbReference type="GO" id="GO:0050660">
    <property type="term" value="F:flavin adenine dinucleotide binding"/>
    <property type="evidence" value="ECO:0007669"/>
    <property type="project" value="TreeGrafter"/>
</dbReference>
<keyword evidence="16" id="KW-1185">Reference proteome</keyword>
<dbReference type="GeneID" id="20224870"/>
<evidence type="ECO:0000313" key="16">
    <source>
        <dbReference type="Proteomes" id="UP000002729"/>
    </source>
</evidence>
<dbReference type="Gene3D" id="3.30.390.30">
    <property type="match status" value="2"/>
</dbReference>
<evidence type="ECO:0000256" key="2">
    <source>
        <dbReference type="ARBA" id="ARBA00002842"/>
    </source>
</evidence>
<dbReference type="SUPFAM" id="SSF51905">
    <property type="entry name" value="FAD/NAD(P)-binding domain"/>
    <property type="match status" value="1"/>
</dbReference>
<dbReference type="InterPro" id="IPR004099">
    <property type="entry name" value="Pyr_nucl-diS_OxRdtase_dimer"/>
</dbReference>
<keyword evidence="5" id="KW-0963">Cytoplasm</keyword>
<dbReference type="OMA" id="ATALWIE"/>
<dbReference type="OrthoDB" id="361797at2759"/>
<evidence type="ECO:0000256" key="6">
    <source>
        <dbReference type="ARBA" id="ARBA00022630"/>
    </source>
</evidence>
<dbReference type="PRINTS" id="PR00368">
    <property type="entry name" value="FADPNR"/>
</dbReference>
<dbReference type="SUPFAM" id="SSF55424">
    <property type="entry name" value="FAD/NAD-linked reductases, dimerisation (C-terminal) domain"/>
    <property type="match status" value="2"/>
</dbReference>
<evidence type="ECO:0000259" key="14">
    <source>
        <dbReference type="Pfam" id="PF07992"/>
    </source>
</evidence>
<accession>F0YAE7</accession>
<dbReference type="AlphaFoldDB" id="F0YAE7"/>
<evidence type="ECO:0000256" key="9">
    <source>
        <dbReference type="ARBA" id="ARBA00023002"/>
    </source>
</evidence>
<evidence type="ECO:0000256" key="11">
    <source>
        <dbReference type="ARBA" id="ARBA00031183"/>
    </source>
</evidence>
<dbReference type="EC" id="1.6.1.1" evidence="4"/>
<dbReference type="PANTHER" id="PTHR22912">
    <property type="entry name" value="DISULFIDE OXIDOREDUCTASE"/>
    <property type="match status" value="1"/>
</dbReference>
<evidence type="ECO:0000256" key="8">
    <source>
        <dbReference type="ARBA" id="ARBA00022857"/>
    </source>
</evidence>
<proteinExistence type="predicted"/>
<feature type="region of interest" description="Disordered" evidence="12">
    <location>
        <begin position="495"/>
        <end position="535"/>
    </location>
</feature>
<dbReference type="eggNOG" id="KOG0405">
    <property type="taxonomic scope" value="Eukaryota"/>
</dbReference>
<dbReference type="GO" id="GO:0004148">
    <property type="term" value="F:dihydrolipoyl dehydrogenase (NADH) activity"/>
    <property type="evidence" value="ECO:0007669"/>
    <property type="project" value="TreeGrafter"/>
</dbReference>
<dbReference type="InterPro" id="IPR036188">
    <property type="entry name" value="FAD/NAD-bd_sf"/>
</dbReference>
<dbReference type="Pfam" id="PF07992">
    <property type="entry name" value="Pyr_redox_2"/>
    <property type="match status" value="1"/>
</dbReference>
<keyword evidence="10" id="KW-0520">NAD</keyword>
<dbReference type="InterPro" id="IPR023753">
    <property type="entry name" value="FAD/NAD-binding_dom"/>
</dbReference>
<keyword evidence="6" id="KW-0285">Flavoprotein</keyword>
<feature type="domain" description="FAD/NAD(P)-binding" evidence="14">
    <location>
        <begin position="15"/>
        <end position="347"/>
    </location>
</feature>
<dbReference type="GO" id="GO:0006103">
    <property type="term" value="P:2-oxoglutarate metabolic process"/>
    <property type="evidence" value="ECO:0007669"/>
    <property type="project" value="TreeGrafter"/>
</dbReference>
<keyword evidence="7" id="KW-0274">FAD</keyword>
<feature type="domain" description="Pyridine nucleotide-disulphide oxidoreductase dimerisation" evidence="13">
    <location>
        <begin position="609"/>
        <end position="708"/>
    </location>
</feature>
<dbReference type="Pfam" id="PF02852">
    <property type="entry name" value="Pyr_redox_dim"/>
    <property type="match status" value="2"/>
</dbReference>
<evidence type="ECO:0000259" key="13">
    <source>
        <dbReference type="Pfam" id="PF02852"/>
    </source>
</evidence>
<dbReference type="Gene3D" id="3.50.50.60">
    <property type="entry name" value="FAD/NAD(P)-binding domain"/>
    <property type="match status" value="2"/>
</dbReference>
<dbReference type="PRINTS" id="PR00411">
    <property type="entry name" value="PNDRDTASEI"/>
</dbReference>
<gene>
    <name evidence="15" type="ORF">AURANDRAFT_64512</name>
</gene>
<protein>
    <recommendedName>
        <fullName evidence="4">NAD(P)(+) transhydrogenase (Si-specific)</fullName>
        <ecNumber evidence="4">1.6.1.1</ecNumber>
    </recommendedName>
    <alternativeName>
        <fullName evidence="11">NAD(P)(+) transhydrogenase [B-specific]</fullName>
    </alternativeName>
</protein>
<evidence type="ECO:0000256" key="7">
    <source>
        <dbReference type="ARBA" id="ARBA00022827"/>
    </source>
</evidence>
<reference evidence="15 16" key="1">
    <citation type="journal article" date="2011" name="Proc. Natl. Acad. Sci. U.S.A.">
        <title>Niche of harmful alga Aureococcus anophagefferens revealed through ecogenomics.</title>
        <authorList>
            <person name="Gobler C.J."/>
            <person name="Berry D.L."/>
            <person name="Dyhrman S.T."/>
            <person name="Wilhelm S.W."/>
            <person name="Salamov A."/>
            <person name="Lobanov A.V."/>
            <person name="Zhang Y."/>
            <person name="Collier J.L."/>
            <person name="Wurch L.L."/>
            <person name="Kustka A.B."/>
            <person name="Dill B.D."/>
            <person name="Shah M."/>
            <person name="VerBerkmoes N.C."/>
            <person name="Kuo A."/>
            <person name="Terry A."/>
            <person name="Pangilinan J."/>
            <person name="Lindquist E.A."/>
            <person name="Lucas S."/>
            <person name="Paulsen I.T."/>
            <person name="Hattenrath-Lehmann T.K."/>
            <person name="Talmage S.C."/>
            <person name="Walker E.A."/>
            <person name="Koch F."/>
            <person name="Burson A.M."/>
            <person name="Marcoval M.A."/>
            <person name="Tang Y.Z."/>
            <person name="Lecleir G.R."/>
            <person name="Coyne K.J."/>
            <person name="Berg G.M."/>
            <person name="Bertrand E.M."/>
            <person name="Saito M.A."/>
            <person name="Gladyshev V.N."/>
            <person name="Grigoriev I.V."/>
        </authorList>
    </citation>
    <scope>NUCLEOTIDE SEQUENCE [LARGE SCALE GENOMIC DNA]</scope>
    <source>
        <strain evidence="16">CCMP 1984</strain>
    </source>
</reference>
<sequence length="726" mass="76065">MLLRRALSSLSSRRFDVVVVGGGPVGCEAARLSATLGHKVAVVEATRDGALLAAPTGWVSKALRFASRELGTASGDRRVHWRDVGAYVENTAGRALGKTAAAFAPLVNEDRVEAFAGPATFVGTNKIAVGDATLEAATVFLATGSTGTRVPSLPWDDPAAAEWLYDSDTIMGVGRLPEHVLIQGGGVIGVEYAFILRHLGARVTLVLREPSLLDGKAVDDDIRSAIAGRLEKVGVTVRYEDGDVVSAEPPRTPRGPGRVVLGSGEEIACDVVLSAVGRSGATASLDLAAGGLRATPQGHVDVDAATMRASGAARVWAAGDCAGRNAVSPPGLLSTGLAQCHVAVRDAFPEEWAAYVAGHGSHVGEAVKEDKHAATALWIEDGVGAVGLSAEQAADAHGPDAASIAVPFNDTIKACVQPRPDDEFLKLVFQRSTGRILGVHIFGRDAAEMVQHAAVLVNGEKTIWTAIKEVPPAVTYGEVLMSACFRAVDDLGGGALPRKADDESEGSRDRERRARSGSKDDKMDADDGKDDGEDRERIQKVIEVDKDDAAFVLGRGGSTKRKIARCHVAVRDAFPEEWAAYVAGHGSHVGEAVKEDKHAATALWIEDGVGAVGLSAEQAADAHGPDAASIAVPFNDTIKACVQPRPDDEFLKLVFQRSTGRILGVHIFGRDAAEMVQHAAVLVNGEKTIWTAIKEVPPAVTYGEVLMSACFRAVDDLGGGALPRKA</sequence>
<keyword evidence="9" id="KW-0560">Oxidoreductase</keyword>
<evidence type="ECO:0000256" key="3">
    <source>
        <dbReference type="ARBA" id="ARBA00004496"/>
    </source>
</evidence>
<dbReference type="Proteomes" id="UP000002729">
    <property type="component" value="Unassembled WGS sequence"/>
</dbReference>
<evidence type="ECO:0000256" key="4">
    <source>
        <dbReference type="ARBA" id="ARBA00012772"/>
    </source>
</evidence>
<comment type="subcellular location">
    <subcellularLocation>
        <location evidence="3">Cytoplasm</location>
    </subcellularLocation>
</comment>
<dbReference type="InterPro" id="IPR050151">
    <property type="entry name" value="Class-I_Pyr_Nuc-Dis_Oxidored"/>
</dbReference>
<evidence type="ECO:0000256" key="10">
    <source>
        <dbReference type="ARBA" id="ARBA00023027"/>
    </source>
</evidence>
<evidence type="ECO:0000313" key="15">
    <source>
        <dbReference type="EMBL" id="EGB07918.1"/>
    </source>
</evidence>